<proteinExistence type="predicted"/>
<name>A0ABV8AUF1_9BACT</name>
<evidence type="ECO:0000313" key="3">
    <source>
        <dbReference type="Proteomes" id="UP001595805"/>
    </source>
</evidence>
<feature type="transmembrane region" description="Helical" evidence="1">
    <location>
        <begin position="330"/>
        <end position="348"/>
    </location>
</feature>
<feature type="transmembrane region" description="Helical" evidence="1">
    <location>
        <begin position="79"/>
        <end position="99"/>
    </location>
</feature>
<feature type="transmembrane region" description="Helical" evidence="1">
    <location>
        <begin position="156"/>
        <end position="187"/>
    </location>
</feature>
<gene>
    <name evidence="2" type="ORF">ACFOSV_11955</name>
</gene>
<feature type="transmembrane region" description="Helical" evidence="1">
    <location>
        <begin position="307"/>
        <end position="324"/>
    </location>
</feature>
<evidence type="ECO:0000313" key="2">
    <source>
        <dbReference type="EMBL" id="MFC3880899.1"/>
    </source>
</evidence>
<dbReference type="RefSeq" id="WP_377906248.1">
    <property type="nucleotide sequence ID" value="NZ_JBHRZS010000007.1"/>
</dbReference>
<keyword evidence="1" id="KW-0472">Membrane</keyword>
<evidence type="ECO:0000256" key="1">
    <source>
        <dbReference type="SAM" id="Phobius"/>
    </source>
</evidence>
<feature type="transmembrane region" description="Helical" evidence="1">
    <location>
        <begin position="355"/>
        <end position="373"/>
    </location>
</feature>
<feature type="transmembrane region" description="Helical" evidence="1">
    <location>
        <begin position="7"/>
        <end position="26"/>
    </location>
</feature>
<protein>
    <recommendedName>
        <fullName evidence="4">Glycosyltransferase RgtA/B/C/D-like domain-containing protein</fullName>
    </recommendedName>
</protein>
<reference evidence="3" key="1">
    <citation type="journal article" date="2019" name="Int. J. Syst. Evol. Microbiol.">
        <title>The Global Catalogue of Microorganisms (GCM) 10K type strain sequencing project: providing services to taxonomists for standard genome sequencing and annotation.</title>
        <authorList>
            <consortium name="The Broad Institute Genomics Platform"/>
            <consortium name="The Broad Institute Genome Sequencing Center for Infectious Disease"/>
            <person name="Wu L."/>
            <person name="Ma J."/>
        </authorList>
    </citation>
    <scope>NUCLEOTIDE SEQUENCE [LARGE SCALE GENOMIC DNA]</scope>
    <source>
        <strain evidence="3">CCUG 60523</strain>
    </source>
</reference>
<evidence type="ECO:0008006" key="4">
    <source>
        <dbReference type="Google" id="ProtNLM"/>
    </source>
</evidence>
<feature type="transmembrane region" description="Helical" evidence="1">
    <location>
        <begin position="193"/>
        <end position="213"/>
    </location>
</feature>
<keyword evidence="1" id="KW-0812">Transmembrane</keyword>
<feature type="transmembrane region" description="Helical" evidence="1">
    <location>
        <begin position="111"/>
        <end position="144"/>
    </location>
</feature>
<keyword evidence="3" id="KW-1185">Reference proteome</keyword>
<dbReference type="EMBL" id="JBHRZS010000007">
    <property type="protein sequence ID" value="MFC3880899.1"/>
    <property type="molecule type" value="Genomic_DNA"/>
</dbReference>
<comment type="caution">
    <text evidence="2">The sequence shown here is derived from an EMBL/GenBank/DDBJ whole genome shotgun (WGS) entry which is preliminary data.</text>
</comment>
<dbReference type="Proteomes" id="UP001595805">
    <property type="component" value="Unassembled WGS sequence"/>
</dbReference>
<keyword evidence="1" id="KW-1133">Transmembrane helix</keyword>
<organism evidence="2 3">
    <name type="scientific">Algoriphagus namhaensis</name>
    <dbReference type="NCBI Taxonomy" id="915353"/>
    <lineage>
        <taxon>Bacteria</taxon>
        <taxon>Pseudomonadati</taxon>
        <taxon>Bacteroidota</taxon>
        <taxon>Cytophagia</taxon>
        <taxon>Cytophagales</taxon>
        <taxon>Cyclobacteriaceae</taxon>
        <taxon>Algoriphagus</taxon>
    </lineage>
</organism>
<sequence>MEKVDKSNFLAVWGTIGLLCMLGVWFTPWRFQTNDDVIMMWLVSGAYTGTPEKYAVFIHPSLSLLFSFLYELTEILNWYGFVWYLILFGAYLGMVKVISDRIATNFLKTSLVTFALIITLHFCLFPQFTLVAGWAGIAGFLLLFKDNERVKSNFDLILAFFLMFFALLVRLESFALVGLAFGLYSIWERRIQFLFKNWKTLTSIIFLFLLVYGSKRLYENQSRYQEYLVFNEARSGVIDHPVFYHLYREGKIVEREWFYFARWMIDDLEISVEELRLKKSELNELLFSREYVLKSFFRLKTIATTELFKSSIALILLLLLFYIKGGKPRLWGFLLTWLLFFLLMNYFFLLQGRVLVLFALVLWFPLILSEGLVRRKVSLKWLPLALVSLFLLHLLNAYRESEGRKQMNAEFKELLSYMTNESPIFTEGFFEYNYLERFSTTFPVPALSYGWLSQSPFQDSAFKNHGFSSMSSLNEFYLLQVKSPEKALFPEYIEYLDGDLELLESKSGEFFNFFHYSKK</sequence>
<accession>A0ABV8AUF1</accession>